<dbReference type="InterPro" id="IPR013106">
    <property type="entry name" value="Ig_V-set"/>
</dbReference>
<sequence length="418" mass="46135">MLLPPPLLLLLLLLLQTGSELVPPYPLTVQESVTVLEGANVHVPCNFFYPQKYWHNNAPAYGYWFREGVKVQQDAPVATNDQRGAMRKKTQGRFRLLGDPKNYNCSLEIRDAWRNDTGTYFFRVEKGNFLKYSYKENQLYLCVTALSQTPDINIQRTLESGHPRNITCTVSWACKRGTPLTFSWIGVNLNPLGPWTPHSSVVTLTPGPQHHDTNLTCQVTFHGGVSTERTIQLNVSYAPQDLTISVFRKECTGREALGNGSSLLVQEGDSLRLLCVTHSNPPASLSWAQGGQTLHRFQPSDPGVLELPQIQREHEGEFTCHAQNPLGSQKASLSLSVVGKSRSLAGVVPGALGGAGAMALLSLCLCLIFFCIPKARRKRAAGGPKGKDDEDPVMDTVSWVSDVSVFSYSVWDHSRSLD</sequence>
<feature type="chain" id="PRO_5029534898" description="Ig-like domain-containing protein" evidence="13">
    <location>
        <begin position="22"/>
        <end position="418"/>
    </location>
</feature>
<feature type="domain" description="Ig-like" evidence="14">
    <location>
        <begin position="23"/>
        <end position="108"/>
    </location>
</feature>
<dbReference type="InterPro" id="IPR051036">
    <property type="entry name" value="SIGLEC"/>
</dbReference>
<dbReference type="Pfam" id="PF07686">
    <property type="entry name" value="V-set"/>
    <property type="match status" value="1"/>
</dbReference>
<dbReference type="GO" id="GO:0005886">
    <property type="term" value="C:plasma membrane"/>
    <property type="evidence" value="ECO:0007669"/>
    <property type="project" value="TreeGrafter"/>
</dbReference>
<evidence type="ECO:0000259" key="14">
    <source>
        <dbReference type="PROSITE" id="PS50835"/>
    </source>
</evidence>
<keyword evidence="8" id="KW-1015">Disulfide bond</keyword>
<evidence type="ECO:0000256" key="6">
    <source>
        <dbReference type="ARBA" id="ARBA00022989"/>
    </source>
</evidence>
<feature type="transmembrane region" description="Helical" evidence="12">
    <location>
        <begin position="350"/>
        <end position="372"/>
    </location>
</feature>
<evidence type="ECO:0000256" key="3">
    <source>
        <dbReference type="ARBA" id="ARBA00022729"/>
    </source>
</evidence>
<accession>A0A7J8CLU2</accession>
<evidence type="ECO:0000256" key="8">
    <source>
        <dbReference type="ARBA" id="ARBA00023157"/>
    </source>
</evidence>
<dbReference type="InterPro" id="IPR003598">
    <property type="entry name" value="Ig_sub2"/>
</dbReference>
<evidence type="ECO:0000256" key="11">
    <source>
        <dbReference type="ARBA" id="ARBA00038361"/>
    </source>
</evidence>
<dbReference type="SMART" id="SM00408">
    <property type="entry name" value="IGc2"/>
    <property type="match status" value="1"/>
</dbReference>
<keyword evidence="5" id="KW-0130">Cell adhesion</keyword>
<comment type="caution">
    <text evidence="15">The sequence shown here is derived from an EMBL/GenBank/DDBJ whole genome shotgun (WGS) entry which is preliminary data.</text>
</comment>
<dbReference type="EMBL" id="JACASE010000014">
    <property type="protein sequence ID" value="KAF6411729.1"/>
    <property type="molecule type" value="Genomic_DNA"/>
</dbReference>
<comment type="subcellular location">
    <subcellularLocation>
        <location evidence="1">Membrane</location>
        <topology evidence="1">Single-pass type I membrane protein</topology>
    </subcellularLocation>
</comment>
<dbReference type="AlphaFoldDB" id="A0A7J8CLU2"/>
<protein>
    <recommendedName>
        <fullName evidence="14">Ig-like domain-containing protein</fullName>
    </recommendedName>
</protein>
<evidence type="ECO:0000256" key="5">
    <source>
        <dbReference type="ARBA" id="ARBA00022889"/>
    </source>
</evidence>
<evidence type="ECO:0000256" key="13">
    <source>
        <dbReference type="SAM" id="SignalP"/>
    </source>
</evidence>
<name>A0A7J8CLU2_ROUAE</name>
<proteinExistence type="inferred from homology"/>
<keyword evidence="6 12" id="KW-1133">Transmembrane helix</keyword>
<dbReference type="GO" id="GO:0033691">
    <property type="term" value="F:sialic acid binding"/>
    <property type="evidence" value="ECO:0007669"/>
    <property type="project" value="TreeGrafter"/>
</dbReference>
<dbReference type="InterPro" id="IPR003599">
    <property type="entry name" value="Ig_sub"/>
</dbReference>
<keyword evidence="4" id="KW-0430">Lectin</keyword>
<evidence type="ECO:0000256" key="12">
    <source>
        <dbReference type="SAM" id="Phobius"/>
    </source>
</evidence>
<dbReference type="Pfam" id="PF07679">
    <property type="entry name" value="I-set"/>
    <property type="match status" value="1"/>
</dbReference>
<evidence type="ECO:0000256" key="10">
    <source>
        <dbReference type="ARBA" id="ARBA00023319"/>
    </source>
</evidence>
<feature type="signal peptide" evidence="13">
    <location>
        <begin position="1"/>
        <end position="21"/>
    </location>
</feature>
<evidence type="ECO:0000256" key="2">
    <source>
        <dbReference type="ARBA" id="ARBA00022692"/>
    </source>
</evidence>
<dbReference type="SMART" id="SM00409">
    <property type="entry name" value="IG"/>
    <property type="match status" value="3"/>
</dbReference>
<reference evidence="15 16" key="1">
    <citation type="journal article" date="2020" name="Nature">
        <title>Six reference-quality genomes reveal evolution of bat adaptations.</title>
        <authorList>
            <person name="Jebb D."/>
            <person name="Huang Z."/>
            <person name="Pippel M."/>
            <person name="Hughes G.M."/>
            <person name="Lavrichenko K."/>
            <person name="Devanna P."/>
            <person name="Winkler S."/>
            <person name="Jermiin L.S."/>
            <person name="Skirmuntt E.C."/>
            <person name="Katzourakis A."/>
            <person name="Burkitt-Gray L."/>
            <person name="Ray D.A."/>
            <person name="Sullivan K.A.M."/>
            <person name="Roscito J.G."/>
            <person name="Kirilenko B.M."/>
            <person name="Davalos L.M."/>
            <person name="Corthals A.P."/>
            <person name="Power M.L."/>
            <person name="Jones G."/>
            <person name="Ransome R.D."/>
            <person name="Dechmann D.K.N."/>
            <person name="Locatelli A.G."/>
            <person name="Puechmaille S.J."/>
            <person name="Fedrigo O."/>
            <person name="Jarvis E.D."/>
            <person name="Hiller M."/>
            <person name="Vernes S.C."/>
            <person name="Myers E.W."/>
            <person name="Teeling E.C."/>
        </authorList>
    </citation>
    <scope>NUCLEOTIDE SEQUENCE [LARGE SCALE GENOMIC DNA]</scope>
    <source>
        <strain evidence="15">MRouAeg1</strain>
        <tissue evidence="15">Muscle</tissue>
    </source>
</reference>
<keyword evidence="3 13" id="KW-0732">Signal</keyword>
<dbReference type="InterPro" id="IPR007110">
    <property type="entry name" value="Ig-like_dom"/>
</dbReference>
<feature type="domain" description="Ig-like" evidence="14">
    <location>
        <begin position="150"/>
        <end position="232"/>
    </location>
</feature>
<dbReference type="SUPFAM" id="SSF48726">
    <property type="entry name" value="Immunoglobulin"/>
    <property type="match status" value="3"/>
</dbReference>
<dbReference type="PANTHER" id="PTHR12035">
    <property type="entry name" value="SIALIC ACID BINDING IMMUNOGLOBULIN-LIKE LECTIN"/>
    <property type="match status" value="1"/>
</dbReference>
<dbReference type="PANTHER" id="PTHR12035:SF125">
    <property type="entry name" value="SIALIC ACID-BINDING IG-LIKE LECTIN 5"/>
    <property type="match status" value="1"/>
</dbReference>
<dbReference type="Proteomes" id="UP000593571">
    <property type="component" value="Unassembled WGS sequence"/>
</dbReference>
<evidence type="ECO:0000256" key="9">
    <source>
        <dbReference type="ARBA" id="ARBA00023180"/>
    </source>
</evidence>
<organism evidence="15 16">
    <name type="scientific">Rousettus aegyptiacus</name>
    <name type="common">Egyptian fruit bat</name>
    <name type="synonym">Pteropus aegyptiacus</name>
    <dbReference type="NCBI Taxonomy" id="9407"/>
    <lineage>
        <taxon>Eukaryota</taxon>
        <taxon>Metazoa</taxon>
        <taxon>Chordata</taxon>
        <taxon>Craniata</taxon>
        <taxon>Vertebrata</taxon>
        <taxon>Euteleostomi</taxon>
        <taxon>Mammalia</taxon>
        <taxon>Eutheria</taxon>
        <taxon>Laurasiatheria</taxon>
        <taxon>Chiroptera</taxon>
        <taxon>Yinpterochiroptera</taxon>
        <taxon>Pteropodoidea</taxon>
        <taxon>Pteropodidae</taxon>
        <taxon>Rousettinae</taxon>
        <taxon>Rousettus</taxon>
    </lineage>
</organism>
<dbReference type="Gene3D" id="2.60.40.10">
    <property type="entry name" value="Immunoglobulins"/>
    <property type="match status" value="3"/>
</dbReference>
<dbReference type="GO" id="GO:0007155">
    <property type="term" value="P:cell adhesion"/>
    <property type="evidence" value="ECO:0007669"/>
    <property type="project" value="UniProtKB-KW"/>
</dbReference>
<evidence type="ECO:0000313" key="15">
    <source>
        <dbReference type="EMBL" id="KAF6411729.1"/>
    </source>
</evidence>
<keyword evidence="7 12" id="KW-0472">Membrane</keyword>
<keyword evidence="2 12" id="KW-0812">Transmembrane</keyword>
<evidence type="ECO:0000256" key="7">
    <source>
        <dbReference type="ARBA" id="ARBA00023136"/>
    </source>
</evidence>
<keyword evidence="10" id="KW-0393">Immunoglobulin domain</keyword>
<keyword evidence="16" id="KW-1185">Reference proteome</keyword>
<dbReference type="InterPro" id="IPR013783">
    <property type="entry name" value="Ig-like_fold"/>
</dbReference>
<keyword evidence="9" id="KW-0325">Glycoprotein</keyword>
<gene>
    <name evidence="15" type="ORF">HJG63_017595</name>
</gene>
<dbReference type="GO" id="GO:0030246">
    <property type="term" value="F:carbohydrate binding"/>
    <property type="evidence" value="ECO:0007669"/>
    <property type="project" value="UniProtKB-KW"/>
</dbReference>
<evidence type="ECO:0000313" key="16">
    <source>
        <dbReference type="Proteomes" id="UP000593571"/>
    </source>
</evidence>
<dbReference type="FunFam" id="2.60.40.10:FF:000829">
    <property type="entry name" value="Sialic acid-binding Ig-like lectin 8"/>
    <property type="match status" value="1"/>
</dbReference>
<comment type="similarity">
    <text evidence="11">Belongs to the immunoglobulin superfamily. SIGLEC (sialic acid binding Ig-like lectin) family.</text>
</comment>
<feature type="domain" description="Ig-like" evidence="14">
    <location>
        <begin position="239"/>
        <end position="336"/>
    </location>
</feature>
<evidence type="ECO:0000256" key="1">
    <source>
        <dbReference type="ARBA" id="ARBA00004479"/>
    </source>
</evidence>
<dbReference type="PROSITE" id="PS50835">
    <property type="entry name" value="IG_LIKE"/>
    <property type="match status" value="3"/>
</dbReference>
<dbReference type="InterPro" id="IPR013098">
    <property type="entry name" value="Ig_I-set"/>
</dbReference>
<dbReference type="InterPro" id="IPR036179">
    <property type="entry name" value="Ig-like_dom_sf"/>
</dbReference>
<evidence type="ECO:0000256" key="4">
    <source>
        <dbReference type="ARBA" id="ARBA00022734"/>
    </source>
</evidence>